<dbReference type="Proteomes" id="UP000092445">
    <property type="component" value="Unassembled WGS sequence"/>
</dbReference>
<accession>A0A1A9Z5W2</accession>
<protein>
    <submittedName>
        <fullName evidence="1">Uncharacterized protein</fullName>
    </submittedName>
</protein>
<dbReference type="VEuPathDB" id="VectorBase:GPAI004801"/>
<dbReference type="AlphaFoldDB" id="A0A1A9Z5W2"/>
<dbReference type="EnsemblMetazoa" id="GPAI004801-RA">
    <property type="protein sequence ID" value="GPAI004801-PA"/>
    <property type="gene ID" value="GPAI004801"/>
</dbReference>
<organism evidence="1 2">
    <name type="scientific">Glossina pallidipes</name>
    <name type="common">Tsetse fly</name>
    <dbReference type="NCBI Taxonomy" id="7398"/>
    <lineage>
        <taxon>Eukaryota</taxon>
        <taxon>Metazoa</taxon>
        <taxon>Ecdysozoa</taxon>
        <taxon>Arthropoda</taxon>
        <taxon>Hexapoda</taxon>
        <taxon>Insecta</taxon>
        <taxon>Pterygota</taxon>
        <taxon>Neoptera</taxon>
        <taxon>Endopterygota</taxon>
        <taxon>Diptera</taxon>
        <taxon>Brachycera</taxon>
        <taxon>Muscomorpha</taxon>
        <taxon>Hippoboscoidea</taxon>
        <taxon>Glossinidae</taxon>
        <taxon>Glossina</taxon>
    </lineage>
</organism>
<sequence>MRQNTAILTQVNTTADTPSYLWAVLRKRDVSRKPILPKYGRSNETYWYTINMRIDMENERRRQLSSKSVKEPRQFVYWTLEENGLTSFRSATADYCWREFRKPLRQAEQSFQILSTIFLHFLHIFTSLLMKEEGENLAKKE</sequence>
<keyword evidence="2" id="KW-1185">Reference proteome</keyword>
<name>A0A1A9Z5W2_GLOPL</name>
<proteinExistence type="predicted"/>
<evidence type="ECO:0000313" key="2">
    <source>
        <dbReference type="Proteomes" id="UP000092445"/>
    </source>
</evidence>
<reference evidence="2" key="1">
    <citation type="submission" date="2014-03" db="EMBL/GenBank/DDBJ databases">
        <authorList>
            <person name="Aksoy S."/>
            <person name="Warren W."/>
            <person name="Wilson R.K."/>
        </authorList>
    </citation>
    <scope>NUCLEOTIDE SEQUENCE [LARGE SCALE GENOMIC DNA]</scope>
    <source>
        <strain evidence="2">IAEA</strain>
    </source>
</reference>
<reference evidence="1" key="2">
    <citation type="submission" date="2020-05" db="UniProtKB">
        <authorList>
            <consortium name="EnsemblMetazoa"/>
        </authorList>
    </citation>
    <scope>IDENTIFICATION</scope>
    <source>
        <strain evidence="1">IAEA</strain>
    </source>
</reference>
<evidence type="ECO:0000313" key="1">
    <source>
        <dbReference type="EnsemblMetazoa" id="GPAI004801-PA"/>
    </source>
</evidence>